<sequence length="473" mass="53604">MQNQVLFSEIYGNEEENIYVRSKDHSSIINLQTGLKNTKSLLSGILSIIKDVFLPQGFPDSVHPDYVPYQIWDTVQAFASTIMGTLTTHSIMQGVGVGESTATPLAAAITWILKDGTGMVGRIIFAWWNGTDLDGQCKKWRLFADILNDVAMGMELLIPYFSAHSMAVLCASTAMKSIVGVAGGATRAALTQHQALQNNLADVSAKDGSQETCVNLVASFLGIFILSYIYDERYLLELYVFLVTVHLYANYSAVKALRLNTLNEDRLALLVKHYLIHETVLDAAEINKKESVFLLGKPTKDICGFHIKLGVSLSYIFKRNTNNISKCTEDFLKDFQHKEYLIFVDTKEKIIFVVLKKNIEQHEILKAYFHACLCGILTSMSQQLPIELLLTTETCKPSFPLIRIYLLYKKHDSLQYRNSFPSIETAFYDTDSIIEKEYQTFVKHLDDKGWNLKINLLPMNSWRCVWNIKKTQE</sequence>
<keyword evidence="3" id="KW-0812">Transmembrane</keyword>
<comment type="similarity">
    <text evidence="2">Belongs to the RUS1 family.</text>
</comment>
<keyword evidence="9" id="KW-1185">Reference proteome</keyword>
<evidence type="ECO:0000259" key="7">
    <source>
        <dbReference type="Pfam" id="PF24160"/>
    </source>
</evidence>
<dbReference type="PANTHER" id="PTHR12770:SF31">
    <property type="entry name" value="RUS FAMILY MEMBER 1"/>
    <property type="match status" value="1"/>
</dbReference>
<keyword evidence="4" id="KW-1133">Transmembrane helix</keyword>
<dbReference type="Pfam" id="PF24160">
    <property type="entry name" value="UVB_sens_C"/>
    <property type="match status" value="1"/>
</dbReference>
<evidence type="ECO:0000256" key="2">
    <source>
        <dbReference type="ARBA" id="ARBA00007558"/>
    </source>
</evidence>
<evidence type="ECO:0000259" key="6">
    <source>
        <dbReference type="Pfam" id="PF04884"/>
    </source>
</evidence>
<proteinExistence type="inferred from homology"/>
<evidence type="ECO:0000256" key="5">
    <source>
        <dbReference type="ARBA" id="ARBA00023136"/>
    </source>
</evidence>
<dbReference type="PANTHER" id="PTHR12770">
    <property type="entry name" value="RUS1 FAMILY PROTEIN C16ORF58"/>
    <property type="match status" value="1"/>
</dbReference>
<evidence type="ECO:0000256" key="4">
    <source>
        <dbReference type="ARBA" id="ARBA00022989"/>
    </source>
</evidence>
<gene>
    <name evidence="8" type="ORF">HZH68_012077</name>
</gene>
<evidence type="ECO:0000313" key="8">
    <source>
        <dbReference type="EMBL" id="KAF7390220.1"/>
    </source>
</evidence>
<dbReference type="Pfam" id="PF04884">
    <property type="entry name" value="UVB_sens_prot"/>
    <property type="match status" value="1"/>
</dbReference>
<accession>A0A834JLK5</accession>
<dbReference type="Proteomes" id="UP000617340">
    <property type="component" value="Unassembled WGS sequence"/>
</dbReference>
<reference evidence="8" key="1">
    <citation type="journal article" date="2020" name="G3 (Bethesda)">
        <title>High-Quality Assemblies for Three Invasive Social Wasps from the &lt;i&gt;Vespula&lt;/i&gt; Genus.</title>
        <authorList>
            <person name="Harrop T.W.R."/>
            <person name="Guhlin J."/>
            <person name="McLaughlin G.M."/>
            <person name="Permina E."/>
            <person name="Stockwell P."/>
            <person name="Gilligan J."/>
            <person name="Le Lec M.F."/>
            <person name="Gruber M.A.M."/>
            <person name="Quinn O."/>
            <person name="Lovegrove M."/>
            <person name="Duncan E.J."/>
            <person name="Remnant E.J."/>
            <person name="Van Eeckhoven J."/>
            <person name="Graham B."/>
            <person name="Knapp R.A."/>
            <person name="Langford K.W."/>
            <person name="Kronenberg Z."/>
            <person name="Press M.O."/>
            <person name="Eacker S.M."/>
            <person name="Wilson-Rankin E.E."/>
            <person name="Purcell J."/>
            <person name="Lester P.J."/>
            <person name="Dearden P.K."/>
        </authorList>
    </citation>
    <scope>NUCLEOTIDE SEQUENCE</scope>
    <source>
        <strain evidence="8">Linc-1</strain>
    </source>
</reference>
<dbReference type="InterPro" id="IPR054549">
    <property type="entry name" value="UVB_sens_RUS_dom"/>
</dbReference>
<evidence type="ECO:0000256" key="3">
    <source>
        <dbReference type="ARBA" id="ARBA00022692"/>
    </source>
</evidence>
<comment type="subcellular location">
    <subcellularLocation>
        <location evidence="1">Membrane</location>
    </subcellularLocation>
</comment>
<name>A0A834JLK5_VESGE</name>
<dbReference type="AlphaFoldDB" id="A0A834JLK5"/>
<keyword evidence="5" id="KW-0472">Membrane</keyword>
<dbReference type="GO" id="GO:0016020">
    <property type="term" value="C:membrane"/>
    <property type="evidence" value="ECO:0007669"/>
    <property type="project" value="UniProtKB-SubCell"/>
</dbReference>
<comment type="caution">
    <text evidence="8">The sequence shown here is derived from an EMBL/GenBank/DDBJ whole genome shotgun (WGS) entry which is preliminary data.</text>
</comment>
<evidence type="ECO:0000256" key="1">
    <source>
        <dbReference type="ARBA" id="ARBA00004370"/>
    </source>
</evidence>
<organism evidence="8 9">
    <name type="scientific">Vespula germanica</name>
    <name type="common">German yellow jacket</name>
    <name type="synonym">Paravespula germanica</name>
    <dbReference type="NCBI Taxonomy" id="30212"/>
    <lineage>
        <taxon>Eukaryota</taxon>
        <taxon>Metazoa</taxon>
        <taxon>Ecdysozoa</taxon>
        <taxon>Arthropoda</taxon>
        <taxon>Hexapoda</taxon>
        <taxon>Insecta</taxon>
        <taxon>Pterygota</taxon>
        <taxon>Neoptera</taxon>
        <taxon>Endopterygota</taxon>
        <taxon>Hymenoptera</taxon>
        <taxon>Apocrita</taxon>
        <taxon>Aculeata</taxon>
        <taxon>Vespoidea</taxon>
        <taxon>Vespidae</taxon>
        <taxon>Vespinae</taxon>
        <taxon>Vespula</taxon>
    </lineage>
</organism>
<dbReference type="InterPro" id="IPR006968">
    <property type="entry name" value="RUS_fam"/>
</dbReference>
<feature type="domain" description="Root UVB sensitive protein C-terminal" evidence="7">
    <location>
        <begin position="280"/>
        <end position="466"/>
    </location>
</feature>
<protein>
    <submittedName>
        <fullName evidence="8">Uncharacterized protein</fullName>
    </submittedName>
</protein>
<feature type="domain" description="Protein root UVB sensitive/RUS" evidence="6">
    <location>
        <begin position="43"/>
        <end position="277"/>
    </location>
</feature>
<dbReference type="InterPro" id="IPR055412">
    <property type="entry name" value="UVB_sens_C"/>
</dbReference>
<dbReference type="EMBL" id="JACSDZ010000012">
    <property type="protein sequence ID" value="KAF7390220.1"/>
    <property type="molecule type" value="Genomic_DNA"/>
</dbReference>
<evidence type="ECO:0000313" key="9">
    <source>
        <dbReference type="Proteomes" id="UP000617340"/>
    </source>
</evidence>